<dbReference type="Proteomes" id="UP000267821">
    <property type="component" value="Unassembled WGS sequence"/>
</dbReference>
<feature type="binding site" evidence="12">
    <location>
        <position position="42"/>
    </location>
    <ligand>
        <name>Zn(2+)</name>
        <dbReference type="ChEBI" id="CHEBI:29105"/>
        <note>catalytic</note>
    </ligand>
</feature>
<dbReference type="GO" id="GO:0004222">
    <property type="term" value="F:metalloendopeptidase activity"/>
    <property type="evidence" value="ECO:0007669"/>
    <property type="project" value="InterPro"/>
</dbReference>
<dbReference type="AlphaFoldDB" id="A0A3N4LY03"/>
<reference evidence="14 15" key="1">
    <citation type="journal article" date="2018" name="Nat. Ecol. Evol.">
        <title>Pezizomycetes genomes reveal the molecular basis of ectomycorrhizal truffle lifestyle.</title>
        <authorList>
            <person name="Murat C."/>
            <person name="Payen T."/>
            <person name="Noel B."/>
            <person name="Kuo A."/>
            <person name="Morin E."/>
            <person name="Chen J."/>
            <person name="Kohler A."/>
            <person name="Krizsan K."/>
            <person name="Balestrini R."/>
            <person name="Da Silva C."/>
            <person name="Montanini B."/>
            <person name="Hainaut M."/>
            <person name="Levati E."/>
            <person name="Barry K.W."/>
            <person name="Belfiori B."/>
            <person name="Cichocki N."/>
            <person name="Clum A."/>
            <person name="Dockter R.B."/>
            <person name="Fauchery L."/>
            <person name="Guy J."/>
            <person name="Iotti M."/>
            <person name="Le Tacon F."/>
            <person name="Lindquist E.A."/>
            <person name="Lipzen A."/>
            <person name="Malagnac F."/>
            <person name="Mello A."/>
            <person name="Molinier V."/>
            <person name="Miyauchi S."/>
            <person name="Poulain J."/>
            <person name="Riccioni C."/>
            <person name="Rubini A."/>
            <person name="Sitrit Y."/>
            <person name="Splivallo R."/>
            <person name="Traeger S."/>
            <person name="Wang M."/>
            <person name="Zifcakova L."/>
            <person name="Wipf D."/>
            <person name="Zambonelli A."/>
            <person name="Paolocci F."/>
            <person name="Nowrousian M."/>
            <person name="Ottonello S."/>
            <person name="Baldrian P."/>
            <person name="Spatafora J.W."/>
            <person name="Henrissat B."/>
            <person name="Nagy L.G."/>
            <person name="Aury J.M."/>
            <person name="Wincker P."/>
            <person name="Grigoriev I.V."/>
            <person name="Bonfante P."/>
            <person name="Martin F.M."/>
        </authorList>
    </citation>
    <scope>NUCLEOTIDE SEQUENCE [LARGE SCALE GENOMIC DNA]</scope>
    <source>
        <strain evidence="14 15">ATCC MYA-4762</strain>
    </source>
</reference>
<evidence type="ECO:0000256" key="9">
    <source>
        <dbReference type="ARBA" id="ARBA00023049"/>
    </source>
</evidence>
<keyword evidence="8 12" id="KW-0862">Zinc</keyword>
<evidence type="ECO:0000256" key="13">
    <source>
        <dbReference type="RuleBase" id="RU361126"/>
    </source>
</evidence>
<feature type="non-terminal residue" evidence="14">
    <location>
        <position position="1"/>
    </location>
</feature>
<keyword evidence="13" id="KW-0964">Secreted</keyword>
<evidence type="ECO:0000256" key="7">
    <source>
        <dbReference type="ARBA" id="ARBA00022801"/>
    </source>
</evidence>
<feature type="binding site" evidence="12">
    <location>
        <position position="53"/>
    </location>
    <ligand>
        <name>Zn(2+)</name>
        <dbReference type="ChEBI" id="CHEBI:29105"/>
        <note>catalytic</note>
    </ligand>
</feature>
<dbReference type="GO" id="GO:0005576">
    <property type="term" value="C:extracellular region"/>
    <property type="evidence" value="ECO:0007669"/>
    <property type="project" value="UniProtKB-SubCell"/>
</dbReference>
<keyword evidence="10" id="KW-0865">Zymogen</keyword>
<name>A0A3N4LY03_9PEZI</name>
<feature type="active site" evidence="11">
    <location>
        <position position="39"/>
    </location>
</feature>
<dbReference type="PANTHER" id="PTHR37016:SF3">
    <property type="entry name" value="NEUTRAL PROTEASE 2-RELATED"/>
    <property type="match status" value="1"/>
</dbReference>
<evidence type="ECO:0000256" key="1">
    <source>
        <dbReference type="ARBA" id="ARBA00001187"/>
    </source>
</evidence>
<evidence type="ECO:0000256" key="5">
    <source>
        <dbReference type="ARBA" id="ARBA00022723"/>
    </source>
</evidence>
<comment type="subcellular location">
    <subcellularLocation>
        <location evidence="13">Secreted</location>
    </subcellularLocation>
</comment>
<organism evidence="14 15">
    <name type="scientific">Terfezia boudieri ATCC MYA-4762</name>
    <dbReference type="NCBI Taxonomy" id="1051890"/>
    <lineage>
        <taxon>Eukaryota</taxon>
        <taxon>Fungi</taxon>
        <taxon>Dikarya</taxon>
        <taxon>Ascomycota</taxon>
        <taxon>Pezizomycotina</taxon>
        <taxon>Pezizomycetes</taxon>
        <taxon>Pezizales</taxon>
        <taxon>Pezizaceae</taxon>
        <taxon>Terfezia</taxon>
    </lineage>
</organism>
<dbReference type="GO" id="GO:0006508">
    <property type="term" value="P:proteolysis"/>
    <property type="evidence" value="ECO:0007669"/>
    <property type="project" value="UniProtKB-KW"/>
</dbReference>
<keyword evidence="9 13" id="KW-0482">Metalloprotease</keyword>
<evidence type="ECO:0000256" key="10">
    <source>
        <dbReference type="ARBA" id="ARBA00023145"/>
    </source>
</evidence>
<dbReference type="InterPro" id="IPR001384">
    <property type="entry name" value="Peptidase_M35"/>
</dbReference>
<evidence type="ECO:0000313" key="14">
    <source>
        <dbReference type="EMBL" id="RPB27757.1"/>
    </source>
</evidence>
<keyword evidence="7 13" id="KW-0378">Hydrolase</keyword>
<dbReference type="SUPFAM" id="SSF55486">
    <property type="entry name" value="Metalloproteases ('zincins'), catalytic domain"/>
    <property type="match status" value="1"/>
</dbReference>
<proteinExistence type="inferred from homology"/>
<dbReference type="Pfam" id="PF02102">
    <property type="entry name" value="Peptidase_M35"/>
    <property type="match status" value="1"/>
</dbReference>
<evidence type="ECO:0000313" key="15">
    <source>
        <dbReference type="Proteomes" id="UP000267821"/>
    </source>
</evidence>
<keyword evidence="3 13" id="KW-0645">Protease</keyword>
<dbReference type="InterPro" id="IPR050414">
    <property type="entry name" value="Fungal_M35_metalloproteases"/>
</dbReference>
<accession>A0A3N4LY03</accession>
<sequence>LQYALSAAGEVYNCPSFYKLQRFSQDLKEQDQVSSMLHEFTHLGGIYFPPTRDKKYIYKEVVALSTIDALENAQSYAFYA</sequence>
<keyword evidence="4 13" id="KW-0165">Cleavage on pair of basic residues</keyword>
<dbReference type="EMBL" id="ML121530">
    <property type="protein sequence ID" value="RPB27757.1"/>
    <property type="molecule type" value="Genomic_DNA"/>
</dbReference>
<dbReference type="InParanoid" id="A0A3N4LY03"/>
<keyword evidence="5 12" id="KW-0479">Metal-binding</keyword>
<feature type="binding site" evidence="12">
    <location>
        <position position="38"/>
    </location>
    <ligand>
        <name>Zn(2+)</name>
        <dbReference type="ChEBI" id="CHEBI:29105"/>
        <note>catalytic</note>
    </ligand>
</feature>
<dbReference type="Gene3D" id="3.40.390.10">
    <property type="entry name" value="Collagenase (Catalytic Domain)"/>
    <property type="match status" value="1"/>
</dbReference>
<dbReference type="PRINTS" id="PR00768">
    <property type="entry name" value="DEUTEROLYSIN"/>
</dbReference>
<dbReference type="OrthoDB" id="412874at2759"/>
<keyword evidence="6" id="KW-0732">Signal</keyword>
<dbReference type="EC" id="3.4.24.39" evidence="13"/>
<dbReference type="GO" id="GO:0046872">
    <property type="term" value="F:metal ion binding"/>
    <property type="evidence" value="ECO:0007669"/>
    <property type="project" value="UniProtKB-KW"/>
</dbReference>
<feature type="non-terminal residue" evidence="14">
    <location>
        <position position="80"/>
    </location>
</feature>
<evidence type="ECO:0000256" key="12">
    <source>
        <dbReference type="PIRSR" id="PIRSR601384-2"/>
    </source>
</evidence>
<dbReference type="InterPro" id="IPR024079">
    <property type="entry name" value="MetalloPept_cat_dom_sf"/>
</dbReference>
<keyword evidence="15" id="KW-1185">Reference proteome</keyword>
<evidence type="ECO:0000256" key="4">
    <source>
        <dbReference type="ARBA" id="ARBA00022685"/>
    </source>
</evidence>
<comment type="catalytic activity">
    <reaction evidence="1 13">
        <text>Preferential cleavage of bonds with hydrophobic residues in P1'. Also 3-Asn-|-Gln-4 and 8-Gly-|-Ser-9 bonds in insulin B chain.</text>
        <dbReference type="EC" id="3.4.24.39"/>
    </reaction>
</comment>
<comment type="similarity">
    <text evidence="2 13">Belongs to the peptidase M35 family.</text>
</comment>
<evidence type="ECO:0000256" key="6">
    <source>
        <dbReference type="ARBA" id="ARBA00022729"/>
    </source>
</evidence>
<comment type="cofactor">
    <cofactor evidence="12 13">
        <name>Zn(2+)</name>
        <dbReference type="ChEBI" id="CHEBI:29105"/>
    </cofactor>
    <text evidence="12 13">Binds 1 zinc ion per subunit.</text>
</comment>
<dbReference type="PANTHER" id="PTHR37016">
    <property type="match status" value="1"/>
</dbReference>
<evidence type="ECO:0000256" key="3">
    <source>
        <dbReference type="ARBA" id="ARBA00022670"/>
    </source>
</evidence>
<evidence type="ECO:0000256" key="2">
    <source>
        <dbReference type="ARBA" id="ARBA00010279"/>
    </source>
</evidence>
<evidence type="ECO:0000256" key="11">
    <source>
        <dbReference type="PIRSR" id="PIRSR601384-1"/>
    </source>
</evidence>
<comment type="function">
    <text evidence="13">Secreted metalloproteinase that allows assimilation of proteinaceous substrates. Shows high activities on basic nuclear substrates such as histone and protamine.</text>
</comment>
<protein>
    <recommendedName>
        <fullName evidence="13">Neutral protease 2</fullName>
        <ecNumber evidence="13">3.4.24.39</ecNumber>
    </recommendedName>
    <alternativeName>
        <fullName evidence="13">Deuterolysin</fullName>
    </alternativeName>
</protein>
<dbReference type="STRING" id="1051890.A0A3N4LY03"/>
<evidence type="ECO:0000256" key="8">
    <source>
        <dbReference type="ARBA" id="ARBA00022833"/>
    </source>
</evidence>
<gene>
    <name evidence="14" type="ORF">L211DRAFT_760104</name>
</gene>